<dbReference type="NCBIfam" id="TIGR00023">
    <property type="entry name" value="glycerol-3-phosphate 1-O-acyltransferase PlsY"/>
    <property type="match status" value="1"/>
</dbReference>
<dbReference type="Proteomes" id="UP000620366">
    <property type="component" value="Unassembled WGS sequence"/>
</dbReference>
<dbReference type="RefSeq" id="WP_249298726.1">
    <property type="nucleotide sequence ID" value="NZ_JACRSP010000001.1"/>
</dbReference>
<evidence type="ECO:0000256" key="10">
    <source>
        <dbReference type="HAMAP-Rule" id="MF_01043"/>
    </source>
</evidence>
<accession>A0A926DC30</accession>
<keyword evidence="2 10" id="KW-0444">Lipid biosynthesis</keyword>
<dbReference type="InterPro" id="IPR003811">
    <property type="entry name" value="G3P_acylTferase_PlsY"/>
</dbReference>
<dbReference type="Pfam" id="PF02660">
    <property type="entry name" value="G3P_acyltransf"/>
    <property type="match status" value="1"/>
</dbReference>
<evidence type="ECO:0000256" key="4">
    <source>
        <dbReference type="ARBA" id="ARBA00022692"/>
    </source>
</evidence>
<keyword evidence="11" id="KW-0012">Acyltransferase</keyword>
<comment type="caution">
    <text evidence="11">The sequence shown here is derived from an EMBL/GenBank/DDBJ whole genome shotgun (WGS) entry which is preliminary data.</text>
</comment>
<feature type="transmembrane region" description="Helical" evidence="10">
    <location>
        <begin position="6"/>
        <end position="28"/>
    </location>
</feature>
<keyword evidence="3 10" id="KW-0808">Transferase</keyword>
<evidence type="ECO:0000256" key="9">
    <source>
        <dbReference type="ARBA" id="ARBA00023264"/>
    </source>
</evidence>
<evidence type="ECO:0000256" key="8">
    <source>
        <dbReference type="ARBA" id="ARBA00023209"/>
    </source>
</evidence>
<dbReference type="AlphaFoldDB" id="A0A926DC30"/>
<reference evidence="11" key="1">
    <citation type="submission" date="2020-08" db="EMBL/GenBank/DDBJ databases">
        <title>Genome public.</title>
        <authorList>
            <person name="Liu C."/>
            <person name="Sun Q."/>
        </authorList>
    </citation>
    <scope>NUCLEOTIDE SEQUENCE</scope>
    <source>
        <strain evidence="11">BX7</strain>
    </source>
</reference>
<comment type="catalytic activity">
    <reaction evidence="10">
        <text>an acyl phosphate + sn-glycerol 3-phosphate = a 1-acyl-sn-glycero-3-phosphate + phosphate</text>
        <dbReference type="Rhea" id="RHEA:34075"/>
        <dbReference type="ChEBI" id="CHEBI:43474"/>
        <dbReference type="ChEBI" id="CHEBI:57597"/>
        <dbReference type="ChEBI" id="CHEBI:57970"/>
        <dbReference type="ChEBI" id="CHEBI:59918"/>
        <dbReference type="EC" id="2.3.1.275"/>
    </reaction>
</comment>
<keyword evidence="4 10" id="KW-0812">Transmembrane</keyword>
<dbReference type="EMBL" id="JACRSP010000001">
    <property type="protein sequence ID" value="MBC8535107.1"/>
    <property type="molecule type" value="Genomic_DNA"/>
</dbReference>
<comment type="subcellular location">
    <subcellularLocation>
        <location evidence="10">Cell membrane</location>
        <topology evidence="10">Multi-pass membrane protein</topology>
    </subcellularLocation>
</comment>
<keyword evidence="12" id="KW-1185">Reference proteome</keyword>
<keyword evidence="8 10" id="KW-0594">Phospholipid biosynthesis</keyword>
<evidence type="ECO:0000256" key="3">
    <source>
        <dbReference type="ARBA" id="ARBA00022679"/>
    </source>
</evidence>
<protein>
    <recommendedName>
        <fullName evidence="10">Glycerol-3-phosphate acyltransferase</fullName>
    </recommendedName>
    <alternativeName>
        <fullName evidence="10">Acyl-PO4 G3P acyltransferase</fullName>
    </alternativeName>
    <alternativeName>
        <fullName evidence="10">Acyl-phosphate--glycerol-3-phosphate acyltransferase</fullName>
    </alternativeName>
    <alternativeName>
        <fullName evidence="10">G3P acyltransferase</fullName>
        <shortName evidence="10">GPAT</shortName>
        <ecNumber evidence="10">2.3.1.275</ecNumber>
    </alternativeName>
    <alternativeName>
        <fullName evidence="10">Lysophosphatidic acid synthase</fullName>
        <shortName evidence="10">LPA synthase</shortName>
    </alternativeName>
</protein>
<dbReference type="PANTHER" id="PTHR30309:SF0">
    <property type="entry name" value="GLYCEROL-3-PHOSPHATE ACYLTRANSFERASE-RELATED"/>
    <property type="match status" value="1"/>
</dbReference>
<keyword evidence="1 10" id="KW-1003">Cell membrane</keyword>
<evidence type="ECO:0000256" key="1">
    <source>
        <dbReference type="ARBA" id="ARBA00022475"/>
    </source>
</evidence>
<evidence type="ECO:0000256" key="5">
    <source>
        <dbReference type="ARBA" id="ARBA00022989"/>
    </source>
</evidence>
<feature type="transmembrane region" description="Helical" evidence="10">
    <location>
        <begin position="72"/>
        <end position="95"/>
    </location>
</feature>
<sequence>MLEPETLKMINTVVIGYLLGGINFSIIMGKLTAGIDIRQFGSGNAGTTNTLRVLGKKAAVVTLVGDMLKGTLAAYIGFLFCGEWGAMVGGGMALFGHCFPVYYNFKGGKGVATCGGMLLIVDWRIFLIMLGILALTLVVTRYMSLGSMLACVAFPFLVVLFKGYNAYYLAWSIFMSLLVIYQHRANIVRLIRGEESKFSLKKKKEQ</sequence>
<evidence type="ECO:0000256" key="6">
    <source>
        <dbReference type="ARBA" id="ARBA00023098"/>
    </source>
</evidence>
<evidence type="ECO:0000256" key="2">
    <source>
        <dbReference type="ARBA" id="ARBA00022516"/>
    </source>
</evidence>
<feature type="transmembrane region" description="Helical" evidence="10">
    <location>
        <begin position="115"/>
        <end position="135"/>
    </location>
</feature>
<dbReference type="EC" id="2.3.1.275" evidence="10"/>
<comment type="pathway">
    <text evidence="10">Lipid metabolism; phospholipid metabolism.</text>
</comment>
<dbReference type="PANTHER" id="PTHR30309">
    <property type="entry name" value="INNER MEMBRANE PROTEIN YGIH"/>
    <property type="match status" value="1"/>
</dbReference>
<name>A0A926DC30_9FIRM</name>
<evidence type="ECO:0000313" key="12">
    <source>
        <dbReference type="Proteomes" id="UP000620366"/>
    </source>
</evidence>
<evidence type="ECO:0000313" key="11">
    <source>
        <dbReference type="EMBL" id="MBC8535107.1"/>
    </source>
</evidence>
<dbReference type="SMART" id="SM01207">
    <property type="entry name" value="G3P_acyltransf"/>
    <property type="match status" value="1"/>
</dbReference>
<dbReference type="HAMAP" id="MF_01043">
    <property type="entry name" value="PlsY"/>
    <property type="match status" value="1"/>
</dbReference>
<comment type="subunit">
    <text evidence="10">Probably interacts with PlsX.</text>
</comment>
<evidence type="ECO:0000256" key="7">
    <source>
        <dbReference type="ARBA" id="ARBA00023136"/>
    </source>
</evidence>
<dbReference type="GO" id="GO:0005886">
    <property type="term" value="C:plasma membrane"/>
    <property type="evidence" value="ECO:0007669"/>
    <property type="project" value="UniProtKB-SubCell"/>
</dbReference>
<keyword evidence="5 10" id="KW-1133">Transmembrane helix</keyword>
<gene>
    <name evidence="10 11" type="primary">plsY</name>
    <name evidence="11" type="ORF">H8695_00145</name>
</gene>
<comment type="function">
    <text evidence="10">Catalyzes the transfer of an acyl group from acyl-phosphate (acyl-PO(4)) to glycerol-3-phosphate (G3P) to form lysophosphatidic acid (LPA). This enzyme utilizes acyl-phosphate as fatty acyl donor, but not acyl-CoA or acyl-ACP.</text>
</comment>
<comment type="similarity">
    <text evidence="10">Belongs to the PlsY family.</text>
</comment>
<keyword evidence="7 10" id="KW-0472">Membrane</keyword>
<proteinExistence type="inferred from homology"/>
<keyword evidence="6 10" id="KW-0443">Lipid metabolism</keyword>
<keyword evidence="9 10" id="KW-1208">Phospholipid metabolism</keyword>
<dbReference type="GO" id="GO:0043772">
    <property type="term" value="F:acyl-phosphate glycerol-3-phosphate acyltransferase activity"/>
    <property type="evidence" value="ECO:0007669"/>
    <property type="project" value="UniProtKB-UniRule"/>
</dbReference>
<organism evidence="11 12">
    <name type="scientific">Feifania hominis</name>
    <dbReference type="NCBI Taxonomy" id="2763660"/>
    <lineage>
        <taxon>Bacteria</taxon>
        <taxon>Bacillati</taxon>
        <taxon>Bacillota</taxon>
        <taxon>Clostridia</taxon>
        <taxon>Eubacteriales</taxon>
        <taxon>Feifaniaceae</taxon>
        <taxon>Feifania</taxon>
    </lineage>
</organism>
<dbReference type="GO" id="GO:0008654">
    <property type="term" value="P:phospholipid biosynthetic process"/>
    <property type="evidence" value="ECO:0007669"/>
    <property type="project" value="UniProtKB-UniRule"/>
</dbReference>
<feature type="transmembrane region" description="Helical" evidence="10">
    <location>
        <begin position="166"/>
        <end position="182"/>
    </location>
</feature>